<dbReference type="GO" id="GO:0009055">
    <property type="term" value="F:electron transfer activity"/>
    <property type="evidence" value="ECO:0007669"/>
    <property type="project" value="InterPro"/>
</dbReference>
<evidence type="ECO:0000256" key="2">
    <source>
        <dbReference type="ARBA" id="ARBA00022723"/>
    </source>
</evidence>
<dbReference type="AlphaFoldDB" id="A0A6J7RF98"/>
<evidence type="ECO:0000256" key="1">
    <source>
        <dbReference type="ARBA" id="ARBA00022617"/>
    </source>
</evidence>
<evidence type="ECO:0000313" key="6">
    <source>
        <dbReference type="EMBL" id="CAB4766188.1"/>
    </source>
</evidence>
<protein>
    <submittedName>
        <fullName evidence="8">Unannotated protein</fullName>
    </submittedName>
</protein>
<gene>
    <name evidence="6" type="ORF">UFOPK2754_02795</name>
    <name evidence="7" type="ORF">UFOPK3543_00143</name>
    <name evidence="8" type="ORF">UFOPK3967_03157</name>
</gene>
<dbReference type="GO" id="GO:0020037">
    <property type="term" value="F:heme binding"/>
    <property type="evidence" value="ECO:0007669"/>
    <property type="project" value="InterPro"/>
</dbReference>
<sequence>MTEIPEHLLERSRARRAALGLGGDAGPATASATGGSTAPATTASSPAKAAASAPVVAAKKPEVVVTPEVRAANARKKIPWWAAPVLLFLPLWSFLYVQTLSKPHVHAEGVLAEGEAIYAKCAGCHGATGGGAGAIPGFTNGVLLATFPDFAHHVEWLARGSEGFKAIGSYGATNRPVAGGMPAWAAQLTAKQLLAVVYYERIHFGGQTEADLEQLKTLAENPALPASFPLTLTLEDVEKLITNLAPAAG</sequence>
<evidence type="ECO:0000256" key="3">
    <source>
        <dbReference type="ARBA" id="ARBA00023004"/>
    </source>
</evidence>
<dbReference type="Gene3D" id="1.10.760.10">
    <property type="entry name" value="Cytochrome c-like domain"/>
    <property type="match status" value="1"/>
</dbReference>
<evidence type="ECO:0000256" key="4">
    <source>
        <dbReference type="SAM" id="MobiDB-lite"/>
    </source>
</evidence>
<evidence type="ECO:0000313" key="7">
    <source>
        <dbReference type="EMBL" id="CAB4889630.1"/>
    </source>
</evidence>
<dbReference type="SUPFAM" id="SSF46626">
    <property type="entry name" value="Cytochrome c"/>
    <property type="match status" value="1"/>
</dbReference>
<organism evidence="8">
    <name type="scientific">freshwater metagenome</name>
    <dbReference type="NCBI Taxonomy" id="449393"/>
    <lineage>
        <taxon>unclassified sequences</taxon>
        <taxon>metagenomes</taxon>
        <taxon>ecological metagenomes</taxon>
    </lineage>
</organism>
<evidence type="ECO:0000313" key="8">
    <source>
        <dbReference type="EMBL" id="CAB5027366.1"/>
    </source>
</evidence>
<keyword evidence="1" id="KW-0349">Heme</keyword>
<reference evidence="8" key="1">
    <citation type="submission" date="2020-05" db="EMBL/GenBank/DDBJ databases">
        <authorList>
            <person name="Chiriac C."/>
            <person name="Salcher M."/>
            <person name="Ghai R."/>
            <person name="Kavagutti S V."/>
        </authorList>
    </citation>
    <scope>NUCLEOTIDE SEQUENCE</scope>
</reference>
<feature type="domain" description="Cytochrome c" evidence="5">
    <location>
        <begin position="109"/>
        <end position="204"/>
    </location>
</feature>
<dbReference type="InterPro" id="IPR036909">
    <property type="entry name" value="Cyt_c-like_dom_sf"/>
</dbReference>
<dbReference type="EMBL" id="CAFBMH010000003">
    <property type="protein sequence ID" value="CAB4889630.1"/>
    <property type="molecule type" value="Genomic_DNA"/>
</dbReference>
<dbReference type="Pfam" id="PF00034">
    <property type="entry name" value="Cytochrom_C"/>
    <property type="match status" value="1"/>
</dbReference>
<feature type="compositionally biased region" description="Low complexity" evidence="4">
    <location>
        <begin position="26"/>
        <end position="45"/>
    </location>
</feature>
<evidence type="ECO:0000259" key="5">
    <source>
        <dbReference type="PROSITE" id="PS51007"/>
    </source>
</evidence>
<keyword evidence="3" id="KW-0408">Iron</keyword>
<dbReference type="GO" id="GO:0046872">
    <property type="term" value="F:metal ion binding"/>
    <property type="evidence" value="ECO:0007669"/>
    <property type="project" value="UniProtKB-KW"/>
</dbReference>
<dbReference type="InterPro" id="IPR009056">
    <property type="entry name" value="Cyt_c-like_dom"/>
</dbReference>
<proteinExistence type="predicted"/>
<feature type="region of interest" description="Disordered" evidence="4">
    <location>
        <begin position="20"/>
        <end position="45"/>
    </location>
</feature>
<dbReference type="PROSITE" id="PS51007">
    <property type="entry name" value="CYTC"/>
    <property type="match status" value="1"/>
</dbReference>
<dbReference type="EMBL" id="CAFBOS010000325">
    <property type="protein sequence ID" value="CAB5027366.1"/>
    <property type="molecule type" value="Genomic_DNA"/>
</dbReference>
<dbReference type="EMBL" id="CAEZYR010000144">
    <property type="protein sequence ID" value="CAB4766188.1"/>
    <property type="molecule type" value="Genomic_DNA"/>
</dbReference>
<name>A0A6J7RF98_9ZZZZ</name>
<accession>A0A6J7RF98</accession>
<keyword evidence="2" id="KW-0479">Metal-binding</keyword>